<comment type="caution">
    <text evidence="2">The sequence shown here is derived from an EMBL/GenBank/DDBJ whole genome shotgun (WGS) entry which is preliminary data.</text>
</comment>
<name>A0A2R6RIJ5_9APHY</name>
<organism evidence="2 3">
    <name type="scientific">Hermanssonia centrifuga</name>
    <dbReference type="NCBI Taxonomy" id="98765"/>
    <lineage>
        <taxon>Eukaryota</taxon>
        <taxon>Fungi</taxon>
        <taxon>Dikarya</taxon>
        <taxon>Basidiomycota</taxon>
        <taxon>Agaricomycotina</taxon>
        <taxon>Agaricomycetes</taxon>
        <taxon>Polyporales</taxon>
        <taxon>Meruliaceae</taxon>
        <taxon>Hermanssonia</taxon>
    </lineage>
</organism>
<dbReference type="EMBL" id="MLYV02000251">
    <property type="protein sequence ID" value="PSS29841.1"/>
    <property type="molecule type" value="Genomic_DNA"/>
</dbReference>
<dbReference type="AlphaFoldDB" id="A0A2R6RIJ5"/>
<proteinExistence type="predicted"/>
<reference evidence="2 3" key="1">
    <citation type="submission" date="2018-02" db="EMBL/GenBank/DDBJ databases">
        <title>Genome sequence of the basidiomycete white-rot fungus Phlebia centrifuga.</title>
        <authorList>
            <person name="Granchi Z."/>
            <person name="Peng M."/>
            <person name="de Vries R.P."/>
            <person name="Hilden K."/>
            <person name="Makela M.R."/>
            <person name="Grigoriev I."/>
            <person name="Riley R."/>
        </authorList>
    </citation>
    <scope>NUCLEOTIDE SEQUENCE [LARGE SCALE GENOMIC DNA]</scope>
    <source>
        <strain evidence="2 3">FBCC195</strain>
    </source>
</reference>
<evidence type="ECO:0000313" key="2">
    <source>
        <dbReference type="EMBL" id="PSS29841.1"/>
    </source>
</evidence>
<gene>
    <name evidence="2" type="ORF">PHLCEN_2v2682</name>
</gene>
<accession>A0A2R6RIJ5</accession>
<sequence length="136" mass="14652">MDGTAKHCCEAWHGWICHAPNAHAAFAPPTQAIIPAKGVSVACIGCIQTLKFGIESLSIKSVLEKDGKIWRGGRCAPDIRRRRCKKEQDKKGVHGCASGLNSANERVTTVEIDPRAPGSGREEKYEESVASVDISP</sequence>
<protein>
    <submittedName>
        <fullName evidence="2">Uncharacterized protein</fullName>
    </submittedName>
</protein>
<feature type="region of interest" description="Disordered" evidence="1">
    <location>
        <begin position="107"/>
        <end position="136"/>
    </location>
</feature>
<evidence type="ECO:0000256" key="1">
    <source>
        <dbReference type="SAM" id="MobiDB-lite"/>
    </source>
</evidence>
<dbReference type="Proteomes" id="UP000186601">
    <property type="component" value="Unassembled WGS sequence"/>
</dbReference>
<evidence type="ECO:0000313" key="3">
    <source>
        <dbReference type="Proteomes" id="UP000186601"/>
    </source>
</evidence>
<keyword evidence="3" id="KW-1185">Reference proteome</keyword>